<evidence type="ECO:0000256" key="3">
    <source>
        <dbReference type="ARBA" id="ARBA00022722"/>
    </source>
</evidence>
<evidence type="ECO:0000256" key="6">
    <source>
        <dbReference type="ARBA" id="ARBA00022918"/>
    </source>
</evidence>
<dbReference type="EMBL" id="UYRS01018675">
    <property type="protein sequence ID" value="VDK39017.1"/>
    <property type="molecule type" value="Genomic_DNA"/>
</dbReference>
<evidence type="ECO:0000256" key="4">
    <source>
        <dbReference type="ARBA" id="ARBA00022759"/>
    </source>
</evidence>
<sequence length="182" mass="21343">MQTALIRFFPKKCIIYLDDILVFGKDMQEHNASLKPVLDRPQDAGLILTPKKCHFLQRSVTFLKHTVSSGGLAINEDQGRERVIAYVNVRLEKKKRQKIATEPELFAILTMDRHLKHYLISKQLIVRTDHQALTWLRRMKDIDRSVARWHEKLQQYAFTVQYRKATKHSNADVLSCRSLSRM</sequence>
<dbReference type="GO" id="GO:0003964">
    <property type="term" value="F:RNA-directed DNA polymerase activity"/>
    <property type="evidence" value="ECO:0007669"/>
    <property type="project" value="UniProtKB-KW"/>
</dbReference>
<evidence type="ECO:0000259" key="7">
    <source>
        <dbReference type="PROSITE" id="PS50878"/>
    </source>
</evidence>
<proteinExistence type="predicted"/>
<evidence type="ECO:0000313" key="9">
    <source>
        <dbReference type="Proteomes" id="UP000282613"/>
    </source>
</evidence>
<keyword evidence="9" id="KW-1185">Reference proteome</keyword>
<keyword evidence="3" id="KW-0540">Nuclease</keyword>
<dbReference type="WBParaSite" id="TASK_0000779201-mRNA-1">
    <property type="protein sequence ID" value="TASK_0000779201-mRNA-1"/>
    <property type="gene ID" value="TASK_0000779201"/>
</dbReference>
<dbReference type="Pfam" id="PF00078">
    <property type="entry name" value="RVT_1"/>
    <property type="match status" value="1"/>
</dbReference>
<keyword evidence="2" id="KW-0548">Nucleotidyltransferase</keyword>
<organism evidence="10">
    <name type="scientific">Taenia asiatica</name>
    <name type="common">Asian tapeworm</name>
    <dbReference type="NCBI Taxonomy" id="60517"/>
    <lineage>
        <taxon>Eukaryota</taxon>
        <taxon>Metazoa</taxon>
        <taxon>Spiralia</taxon>
        <taxon>Lophotrochozoa</taxon>
        <taxon>Platyhelminthes</taxon>
        <taxon>Cestoda</taxon>
        <taxon>Eucestoda</taxon>
        <taxon>Cyclophyllidea</taxon>
        <taxon>Taeniidae</taxon>
        <taxon>Taenia</taxon>
    </lineage>
</organism>
<dbReference type="AlphaFoldDB" id="A0A0R3WB15"/>
<dbReference type="SUPFAM" id="SSF56672">
    <property type="entry name" value="DNA/RNA polymerases"/>
    <property type="match status" value="1"/>
</dbReference>
<dbReference type="Gene3D" id="3.30.70.270">
    <property type="match status" value="1"/>
</dbReference>
<keyword evidence="1" id="KW-0808">Transferase</keyword>
<evidence type="ECO:0000256" key="5">
    <source>
        <dbReference type="ARBA" id="ARBA00022801"/>
    </source>
</evidence>
<dbReference type="PANTHER" id="PTHR37984">
    <property type="entry name" value="PROTEIN CBG26694"/>
    <property type="match status" value="1"/>
</dbReference>
<dbReference type="InterPro" id="IPR043128">
    <property type="entry name" value="Rev_trsase/Diguanyl_cyclase"/>
</dbReference>
<gene>
    <name evidence="8" type="ORF">TASK_LOCUS7793</name>
</gene>
<dbReference type="InterPro" id="IPR000477">
    <property type="entry name" value="RT_dom"/>
</dbReference>
<dbReference type="Pfam" id="PF17917">
    <property type="entry name" value="RT_RNaseH"/>
    <property type="match status" value="1"/>
</dbReference>
<evidence type="ECO:0000256" key="2">
    <source>
        <dbReference type="ARBA" id="ARBA00022695"/>
    </source>
</evidence>
<dbReference type="InterPro" id="IPR041373">
    <property type="entry name" value="RT_RNaseH"/>
</dbReference>
<dbReference type="PANTHER" id="PTHR37984:SF5">
    <property type="entry name" value="PROTEIN NYNRIN-LIKE"/>
    <property type="match status" value="1"/>
</dbReference>
<keyword evidence="4" id="KW-0255">Endonuclease</keyword>
<name>A0A0R3WB15_TAEAS</name>
<dbReference type="InterPro" id="IPR043502">
    <property type="entry name" value="DNA/RNA_pol_sf"/>
</dbReference>
<keyword evidence="6" id="KW-0695">RNA-directed DNA polymerase</keyword>
<dbReference type="Proteomes" id="UP000282613">
    <property type="component" value="Unassembled WGS sequence"/>
</dbReference>
<evidence type="ECO:0000313" key="10">
    <source>
        <dbReference type="WBParaSite" id="TASK_0000779201-mRNA-1"/>
    </source>
</evidence>
<feature type="domain" description="Reverse transcriptase" evidence="7">
    <location>
        <begin position="1"/>
        <end position="67"/>
    </location>
</feature>
<reference evidence="8 9" key="2">
    <citation type="submission" date="2018-11" db="EMBL/GenBank/DDBJ databases">
        <authorList>
            <consortium name="Pathogen Informatics"/>
        </authorList>
    </citation>
    <scope>NUCLEOTIDE SEQUENCE [LARGE SCALE GENOMIC DNA]</scope>
</reference>
<accession>A0A0R3WB15</accession>
<dbReference type="OrthoDB" id="116078at2759"/>
<dbReference type="PROSITE" id="PS50878">
    <property type="entry name" value="RT_POL"/>
    <property type="match status" value="1"/>
</dbReference>
<protein>
    <submittedName>
        <fullName evidence="10">Reverse transcriptase domain-containing protein</fullName>
    </submittedName>
</protein>
<evidence type="ECO:0000313" key="8">
    <source>
        <dbReference type="EMBL" id="VDK39017.1"/>
    </source>
</evidence>
<reference evidence="10" key="1">
    <citation type="submission" date="2017-02" db="UniProtKB">
        <authorList>
            <consortium name="WormBaseParasite"/>
        </authorList>
    </citation>
    <scope>IDENTIFICATION</scope>
</reference>
<dbReference type="STRING" id="60517.A0A0R3WB15"/>
<dbReference type="GO" id="GO:0004519">
    <property type="term" value="F:endonuclease activity"/>
    <property type="evidence" value="ECO:0007669"/>
    <property type="project" value="UniProtKB-KW"/>
</dbReference>
<dbReference type="InterPro" id="IPR050951">
    <property type="entry name" value="Retrovirus_Pol_polyprotein"/>
</dbReference>
<evidence type="ECO:0000256" key="1">
    <source>
        <dbReference type="ARBA" id="ARBA00022679"/>
    </source>
</evidence>
<dbReference type="GO" id="GO:0016787">
    <property type="term" value="F:hydrolase activity"/>
    <property type="evidence" value="ECO:0007669"/>
    <property type="project" value="UniProtKB-KW"/>
</dbReference>
<keyword evidence="5" id="KW-0378">Hydrolase</keyword>